<name>I4EFH9_9BACT</name>
<protein>
    <submittedName>
        <fullName evidence="2">Uncharacterized protein</fullName>
    </submittedName>
</protein>
<evidence type="ECO:0000313" key="2">
    <source>
        <dbReference type="EMBL" id="CCF83441.1"/>
    </source>
</evidence>
<reference evidence="2 3" key="1">
    <citation type="journal article" date="2012" name="ISME J.">
        <title>Nitrification expanded: discovery, physiology and genomics of a nitrite-oxidizing bacterium from the phylum Chloroflexi.</title>
        <authorList>
            <person name="Sorokin D.Y."/>
            <person name="Lucker S."/>
            <person name="Vejmelkova D."/>
            <person name="Kostrikina N.A."/>
            <person name="Kleerebezem R."/>
            <person name="Rijpstra W.I."/>
            <person name="Damste J.S."/>
            <person name="Le Paslier D."/>
            <person name="Muyzer G."/>
            <person name="Wagner M."/>
            <person name="van Loosdrecht M.C."/>
            <person name="Daims H."/>
        </authorList>
    </citation>
    <scope>NUCLEOTIDE SEQUENCE [LARGE SCALE GENOMIC DNA]</scope>
    <source>
        <strain evidence="3">none</strain>
    </source>
</reference>
<dbReference type="EMBL" id="CAGS01000146">
    <property type="protein sequence ID" value="CCF83441.1"/>
    <property type="molecule type" value="Genomic_DNA"/>
</dbReference>
<sequence>MIMTIGAAVVVVIMIALVAWIVFGRSGAAGDKAATPAASPVASPSASPSPAQTPTVAPSATPTPSPTAVPSPAPSGGEFGDLPAPDMPSGNPVNRRLSLNYRLDMSLQQIPTSAPVYQMLPKDWTHEQVADVAQRLGVTGEIVDQGSGSFRASGGGNLYVTENLVQYISDAKPPAGELPGDDALIQSARNWLLDHNLLGGADIGPVSVQNRNTDTGRATVAIKPIEPDKILSAIPSATVIIGTDGSVVEANIRWPASLRKASYALRSADGLWADAGAGRGYVDIDPQLLPGGTNQLMGTATARSVSLAYTVAGTTAAKQFLVPLVVFEGEAKINGVEAPVPIRIYVQSVSQQLAPRG</sequence>
<keyword evidence="3" id="KW-1185">Reference proteome</keyword>
<feature type="compositionally biased region" description="Low complexity" evidence="1">
    <location>
        <begin position="32"/>
        <end position="60"/>
    </location>
</feature>
<proteinExistence type="predicted"/>
<dbReference type="AlphaFoldDB" id="I4EFH9"/>
<comment type="caution">
    <text evidence="2">The sequence shown here is derived from an EMBL/GenBank/DDBJ whole genome shotgun (WGS) entry which is preliminary data.</text>
</comment>
<evidence type="ECO:0000313" key="3">
    <source>
        <dbReference type="Proteomes" id="UP000004221"/>
    </source>
</evidence>
<accession>I4EFH9</accession>
<gene>
    <name evidence="2" type="ORF">NITHO_230012</name>
</gene>
<evidence type="ECO:0000256" key="1">
    <source>
        <dbReference type="SAM" id="MobiDB-lite"/>
    </source>
</evidence>
<feature type="compositionally biased region" description="Pro residues" evidence="1">
    <location>
        <begin position="61"/>
        <end position="73"/>
    </location>
</feature>
<feature type="region of interest" description="Disordered" evidence="1">
    <location>
        <begin position="32"/>
        <end position="95"/>
    </location>
</feature>
<organism evidence="2 3">
    <name type="scientific">Nitrolancea hollandica Lb</name>
    <dbReference type="NCBI Taxonomy" id="1129897"/>
    <lineage>
        <taxon>Bacteria</taxon>
        <taxon>Pseudomonadati</taxon>
        <taxon>Thermomicrobiota</taxon>
        <taxon>Thermomicrobia</taxon>
        <taxon>Sphaerobacterales</taxon>
        <taxon>Sphaerobacterineae</taxon>
        <taxon>Sphaerobacteraceae</taxon>
        <taxon>Nitrolancea</taxon>
    </lineage>
</organism>
<dbReference type="Proteomes" id="UP000004221">
    <property type="component" value="Unassembled WGS sequence"/>
</dbReference>